<comment type="similarity">
    <text evidence="2">Belongs to the TMEM175 family.</text>
</comment>
<accession>A0A3G8XLY4</accession>
<dbReference type="OrthoDB" id="7626281at2"/>
<dbReference type="PANTHER" id="PTHR31462:SF5">
    <property type="entry name" value="ENDOSOMAL_LYSOSOMAL PROTON CHANNEL TMEM175"/>
    <property type="match status" value="1"/>
</dbReference>
<evidence type="ECO:0000256" key="4">
    <source>
        <dbReference type="ARBA" id="ARBA00022538"/>
    </source>
</evidence>
<evidence type="ECO:0000256" key="5">
    <source>
        <dbReference type="ARBA" id="ARBA00022692"/>
    </source>
</evidence>
<evidence type="ECO:0000256" key="13">
    <source>
        <dbReference type="SAM" id="Phobius"/>
    </source>
</evidence>
<feature type="transmembrane region" description="Helical" evidence="13">
    <location>
        <begin position="107"/>
        <end position="127"/>
    </location>
</feature>
<sequence>MTKGRLEAFSDGVLAIIITIMVLELRIPEGDTFQALRPMAFKFLSYIFSFLYVGIYWNNHHHLFQAVEHVNGKVLWANLHLLFWLSILPFATSWMGENDFAENPVALYGFILLMCALAFNILQKLCLDLEGKDSVIAKALKSTLKEKISAAIYISGIVLSFYFPVAAVIMYYLAALLWTIPDLRIEKNLEQ</sequence>
<evidence type="ECO:0000256" key="11">
    <source>
        <dbReference type="ARBA" id="ARBA00023303"/>
    </source>
</evidence>
<dbReference type="AlphaFoldDB" id="A0A3G8XLY4"/>
<dbReference type="PANTHER" id="PTHR31462">
    <property type="entry name" value="ENDOSOMAL/LYSOSOMAL POTASSIUM CHANNEL TMEM175"/>
    <property type="match status" value="1"/>
</dbReference>
<feature type="transmembrane region" description="Helical" evidence="13">
    <location>
        <begin position="148"/>
        <end position="174"/>
    </location>
</feature>
<feature type="transmembrane region" description="Helical" evidence="13">
    <location>
        <begin position="9"/>
        <end position="27"/>
    </location>
</feature>
<comment type="catalytic activity">
    <reaction evidence="12">
        <text>K(+)(in) = K(+)(out)</text>
        <dbReference type="Rhea" id="RHEA:29463"/>
        <dbReference type="ChEBI" id="CHEBI:29103"/>
    </reaction>
</comment>
<reference evidence="15" key="1">
    <citation type="submission" date="2018-11" db="EMBL/GenBank/DDBJ databases">
        <title>Proposal to divide the Flavobacteriaceae and reorganize its genera based on Amino Acid Identity values calculated from whole genome sequences.</title>
        <authorList>
            <person name="Nicholson A.C."/>
            <person name="Gulvik C.A."/>
            <person name="Whitney A.M."/>
            <person name="Humrighouse B.W."/>
            <person name="Bell M."/>
            <person name="Holmes B."/>
            <person name="Steigerwalt A.G."/>
            <person name="Villarma A."/>
            <person name="Sheth M."/>
            <person name="Batra D."/>
            <person name="Pryor J."/>
            <person name="Bernardet J.-F."/>
            <person name="Hugo C."/>
            <person name="Kampfer P."/>
            <person name="Newman J.D."/>
            <person name="McQuiston J.R."/>
        </authorList>
    </citation>
    <scope>NUCLEOTIDE SEQUENCE [LARGE SCALE GENOMIC DNA]</scope>
    <source>
        <strain evidence="15">G0081</strain>
    </source>
</reference>
<dbReference type="GO" id="GO:0016020">
    <property type="term" value="C:membrane"/>
    <property type="evidence" value="ECO:0007669"/>
    <property type="project" value="UniProtKB-SubCell"/>
</dbReference>
<dbReference type="RefSeq" id="WP_125025996.1">
    <property type="nucleotide sequence ID" value="NZ_CP034159.1"/>
</dbReference>
<dbReference type="Pfam" id="PF06736">
    <property type="entry name" value="TMEM175"/>
    <property type="match status" value="1"/>
</dbReference>
<evidence type="ECO:0000256" key="7">
    <source>
        <dbReference type="ARBA" id="ARBA00022958"/>
    </source>
</evidence>
<evidence type="ECO:0000313" key="15">
    <source>
        <dbReference type="Proteomes" id="UP000270185"/>
    </source>
</evidence>
<evidence type="ECO:0000256" key="3">
    <source>
        <dbReference type="ARBA" id="ARBA00022448"/>
    </source>
</evidence>
<feature type="transmembrane region" description="Helical" evidence="13">
    <location>
        <begin position="39"/>
        <end position="57"/>
    </location>
</feature>
<keyword evidence="3" id="KW-0813">Transport</keyword>
<name>A0A3G8XLY4_9FLAO</name>
<protein>
    <submittedName>
        <fullName evidence="14">DUF1211 domain-containing protein</fullName>
    </submittedName>
</protein>
<keyword evidence="9" id="KW-0406">Ion transport</keyword>
<dbReference type="EMBL" id="CP034159">
    <property type="protein sequence ID" value="AZI34360.1"/>
    <property type="molecule type" value="Genomic_DNA"/>
</dbReference>
<keyword evidence="15" id="KW-1185">Reference proteome</keyword>
<evidence type="ECO:0000256" key="2">
    <source>
        <dbReference type="ARBA" id="ARBA00006920"/>
    </source>
</evidence>
<dbReference type="InterPro" id="IPR010617">
    <property type="entry name" value="TMEM175-like"/>
</dbReference>
<keyword evidence="7" id="KW-0630">Potassium</keyword>
<comment type="subcellular location">
    <subcellularLocation>
        <location evidence="1">Membrane</location>
        <topology evidence="1">Multi-pass membrane protein</topology>
    </subcellularLocation>
</comment>
<gene>
    <name evidence="14" type="ORF">EIB73_14760</name>
</gene>
<evidence type="ECO:0000256" key="12">
    <source>
        <dbReference type="ARBA" id="ARBA00034430"/>
    </source>
</evidence>
<evidence type="ECO:0000256" key="6">
    <source>
        <dbReference type="ARBA" id="ARBA00022826"/>
    </source>
</evidence>
<keyword evidence="10 13" id="KW-0472">Membrane</keyword>
<dbReference type="GO" id="GO:0015252">
    <property type="term" value="F:proton channel activity"/>
    <property type="evidence" value="ECO:0007669"/>
    <property type="project" value="InterPro"/>
</dbReference>
<evidence type="ECO:0000256" key="1">
    <source>
        <dbReference type="ARBA" id="ARBA00004141"/>
    </source>
</evidence>
<dbReference type="Proteomes" id="UP000270185">
    <property type="component" value="Chromosome"/>
</dbReference>
<evidence type="ECO:0000313" key="14">
    <source>
        <dbReference type="EMBL" id="AZI34360.1"/>
    </source>
</evidence>
<keyword evidence="11" id="KW-0407">Ion channel</keyword>
<keyword evidence="8 13" id="KW-1133">Transmembrane helix</keyword>
<proteinExistence type="inferred from homology"/>
<feature type="transmembrane region" description="Helical" evidence="13">
    <location>
        <begin position="77"/>
        <end position="95"/>
    </location>
</feature>
<dbReference type="GO" id="GO:0005267">
    <property type="term" value="F:potassium channel activity"/>
    <property type="evidence" value="ECO:0007669"/>
    <property type="project" value="UniProtKB-KW"/>
</dbReference>
<evidence type="ECO:0000256" key="8">
    <source>
        <dbReference type="ARBA" id="ARBA00022989"/>
    </source>
</evidence>
<dbReference type="KEGG" id="ccas:EIB73_14760"/>
<organism evidence="14 15">
    <name type="scientific">Kaistella carnis</name>
    <dbReference type="NCBI Taxonomy" id="1241979"/>
    <lineage>
        <taxon>Bacteria</taxon>
        <taxon>Pseudomonadati</taxon>
        <taxon>Bacteroidota</taxon>
        <taxon>Flavobacteriia</taxon>
        <taxon>Flavobacteriales</taxon>
        <taxon>Weeksellaceae</taxon>
        <taxon>Chryseobacterium group</taxon>
        <taxon>Kaistella</taxon>
    </lineage>
</organism>
<keyword evidence="4" id="KW-0633">Potassium transport</keyword>
<keyword evidence="6" id="KW-0631">Potassium channel</keyword>
<evidence type="ECO:0000256" key="10">
    <source>
        <dbReference type="ARBA" id="ARBA00023136"/>
    </source>
</evidence>
<keyword evidence="5 13" id="KW-0812">Transmembrane</keyword>
<evidence type="ECO:0000256" key="9">
    <source>
        <dbReference type="ARBA" id="ARBA00023065"/>
    </source>
</evidence>